<dbReference type="PRINTS" id="PR00906">
    <property type="entry name" value="SECA"/>
</dbReference>
<dbReference type="PROSITE" id="PS01312">
    <property type="entry name" value="SECA"/>
    <property type="match status" value="1"/>
</dbReference>
<dbReference type="GO" id="GO:0043952">
    <property type="term" value="P:protein transport by the Sec complex"/>
    <property type="evidence" value="ECO:0007669"/>
    <property type="project" value="TreeGrafter"/>
</dbReference>
<comment type="subcellular location">
    <subcellularLocation>
        <location evidence="10">Cell membrane</location>
        <topology evidence="10">Peripheral membrane protein</topology>
        <orientation evidence="10">Cytoplasmic side</orientation>
    </subcellularLocation>
    <subcellularLocation>
        <location evidence="10">Cytoplasm</location>
    </subcellularLocation>
    <text evidence="10">Distribution is 50-50.</text>
</comment>
<dbReference type="InterPro" id="IPR011130">
    <property type="entry name" value="SecA_preprotein_X-link_dom"/>
</dbReference>
<dbReference type="PANTHER" id="PTHR30612">
    <property type="entry name" value="SECA INNER MEMBRANE COMPONENT OF SEC PROTEIN SECRETION SYSTEM"/>
    <property type="match status" value="1"/>
</dbReference>
<feature type="binding site" evidence="10">
    <location>
        <begin position="107"/>
        <end position="111"/>
    </location>
    <ligand>
        <name>ATP</name>
        <dbReference type="ChEBI" id="CHEBI:30616"/>
    </ligand>
</feature>
<dbReference type="AlphaFoldDB" id="A0A5C5XBN8"/>
<evidence type="ECO:0000256" key="5">
    <source>
        <dbReference type="ARBA" id="ARBA00022840"/>
    </source>
</evidence>
<evidence type="ECO:0000256" key="7">
    <source>
        <dbReference type="ARBA" id="ARBA00022967"/>
    </source>
</evidence>
<dbReference type="InterPro" id="IPR020937">
    <property type="entry name" value="SecA_CS"/>
</dbReference>
<dbReference type="InterPro" id="IPR044722">
    <property type="entry name" value="SecA_SF2_C"/>
</dbReference>
<evidence type="ECO:0000256" key="3">
    <source>
        <dbReference type="ARBA" id="ARBA00022490"/>
    </source>
</evidence>
<evidence type="ECO:0000259" key="12">
    <source>
        <dbReference type="PROSITE" id="PS51192"/>
    </source>
</evidence>
<dbReference type="PROSITE" id="PS51192">
    <property type="entry name" value="HELICASE_ATP_BIND_1"/>
    <property type="match status" value="1"/>
</dbReference>
<proteinExistence type="inferred from homology"/>
<feature type="compositionally biased region" description="Polar residues" evidence="11">
    <location>
        <begin position="1"/>
        <end position="12"/>
    </location>
</feature>
<feature type="domain" description="Helicase ATP-binding" evidence="12">
    <location>
        <begin position="91"/>
        <end position="264"/>
    </location>
</feature>
<dbReference type="SUPFAM" id="SSF81767">
    <property type="entry name" value="Pre-protein crosslinking domain of SecA"/>
    <property type="match status" value="1"/>
</dbReference>
<evidence type="ECO:0000256" key="1">
    <source>
        <dbReference type="ARBA" id="ARBA00022448"/>
    </source>
</evidence>
<feature type="domain" description="Helicase C-terminal" evidence="13">
    <location>
        <begin position="438"/>
        <end position="598"/>
    </location>
</feature>
<dbReference type="PROSITE" id="PS51194">
    <property type="entry name" value="HELICASE_CTER"/>
    <property type="match status" value="1"/>
</dbReference>
<dbReference type="FunFam" id="3.40.50.300:FF:000429">
    <property type="entry name" value="Preprotein translocase subunit SecA"/>
    <property type="match status" value="1"/>
</dbReference>
<dbReference type="InterPro" id="IPR014018">
    <property type="entry name" value="SecA_motor_DEAD"/>
</dbReference>
<dbReference type="CDD" id="cd18803">
    <property type="entry name" value="SF2_C_secA"/>
    <property type="match status" value="1"/>
</dbReference>
<dbReference type="InterPro" id="IPR014001">
    <property type="entry name" value="Helicase_ATP-bd"/>
</dbReference>
<evidence type="ECO:0000256" key="9">
    <source>
        <dbReference type="ARBA" id="ARBA00023136"/>
    </source>
</evidence>
<comment type="function">
    <text evidence="10">Part of the Sec protein translocase complex. Interacts with the SecYEG preprotein conducting channel. Has a central role in coupling the hydrolysis of ATP to the transfer of proteins into and across the cell membrane, serving as an ATP-driven molecular motor driving the stepwise translocation of polypeptide chains across the membrane.</text>
</comment>
<dbReference type="CDD" id="cd17928">
    <property type="entry name" value="DEXDc_SecA"/>
    <property type="match status" value="1"/>
</dbReference>
<dbReference type="GO" id="GO:0008564">
    <property type="term" value="F:protein-exporting ATPase activity"/>
    <property type="evidence" value="ECO:0007669"/>
    <property type="project" value="UniProtKB-EC"/>
</dbReference>
<keyword evidence="5 10" id="KW-0067">ATP-binding</keyword>
<dbReference type="HAMAP" id="MF_01382">
    <property type="entry name" value="SecA"/>
    <property type="match status" value="1"/>
</dbReference>
<dbReference type="EMBL" id="SJPG01000001">
    <property type="protein sequence ID" value="TWT59831.1"/>
    <property type="molecule type" value="Genomic_DNA"/>
</dbReference>
<evidence type="ECO:0000259" key="13">
    <source>
        <dbReference type="PROSITE" id="PS51194"/>
    </source>
</evidence>
<dbReference type="Pfam" id="PF07517">
    <property type="entry name" value="SecA_DEAD"/>
    <property type="match status" value="1"/>
</dbReference>
<comment type="subunit">
    <text evidence="10">Monomer and homodimer. Part of the essential Sec protein translocation apparatus which comprises SecA, SecYEG and auxiliary proteins SecDF. Other proteins may also be involved.</text>
</comment>
<keyword evidence="4 10" id="KW-0547">Nucleotide-binding</keyword>
<dbReference type="PROSITE" id="PS51196">
    <property type="entry name" value="SECA_MOTOR_DEAD"/>
    <property type="match status" value="1"/>
</dbReference>
<keyword evidence="8 10" id="KW-0811">Translocation</keyword>
<feature type="region of interest" description="Disordered" evidence="11">
    <location>
        <begin position="1"/>
        <end position="21"/>
    </location>
</feature>
<dbReference type="PANTHER" id="PTHR30612:SF0">
    <property type="entry name" value="CHLOROPLAST PROTEIN-TRANSPORTING ATPASE"/>
    <property type="match status" value="1"/>
</dbReference>
<protein>
    <recommendedName>
        <fullName evidence="10">Protein translocase subunit SecA</fullName>
        <ecNumber evidence="10">7.4.2.8</ecNumber>
    </recommendedName>
</protein>
<evidence type="ECO:0000313" key="15">
    <source>
        <dbReference type="EMBL" id="TWT59831.1"/>
    </source>
</evidence>
<organism evidence="15 16">
    <name type="scientific">Rubinisphaera italica</name>
    <dbReference type="NCBI Taxonomy" id="2527969"/>
    <lineage>
        <taxon>Bacteria</taxon>
        <taxon>Pseudomonadati</taxon>
        <taxon>Planctomycetota</taxon>
        <taxon>Planctomycetia</taxon>
        <taxon>Planctomycetales</taxon>
        <taxon>Planctomycetaceae</taxon>
        <taxon>Rubinisphaera</taxon>
    </lineage>
</organism>
<dbReference type="Gene3D" id="3.40.50.300">
    <property type="entry name" value="P-loop containing nucleotide triphosphate hydrolases"/>
    <property type="match status" value="2"/>
</dbReference>
<dbReference type="SMART" id="SM00957">
    <property type="entry name" value="SecA_DEAD"/>
    <property type="match status" value="1"/>
</dbReference>
<dbReference type="InterPro" id="IPR001650">
    <property type="entry name" value="Helicase_C-like"/>
</dbReference>
<feature type="domain" description="SecA family profile" evidence="14">
    <location>
        <begin position="5"/>
        <end position="591"/>
    </location>
</feature>
<dbReference type="GO" id="GO:0005524">
    <property type="term" value="F:ATP binding"/>
    <property type="evidence" value="ECO:0007669"/>
    <property type="project" value="UniProtKB-UniRule"/>
</dbReference>
<keyword evidence="6 10" id="KW-0653">Protein transport</keyword>
<keyword evidence="2 10" id="KW-1003">Cell membrane</keyword>
<dbReference type="GO" id="GO:0031522">
    <property type="term" value="C:cell envelope Sec protein transport complex"/>
    <property type="evidence" value="ECO:0007669"/>
    <property type="project" value="TreeGrafter"/>
</dbReference>
<evidence type="ECO:0000313" key="16">
    <source>
        <dbReference type="Proteomes" id="UP000316095"/>
    </source>
</evidence>
<evidence type="ECO:0000256" key="4">
    <source>
        <dbReference type="ARBA" id="ARBA00022741"/>
    </source>
</evidence>
<dbReference type="RefSeq" id="WP_165441547.1">
    <property type="nucleotide sequence ID" value="NZ_SJPG01000001.1"/>
</dbReference>
<keyword evidence="1 10" id="KW-0813">Transport</keyword>
<dbReference type="InterPro" id="IPR000185">
    <property type="entry name" value="SecA"/>
</dbReference>
<dbReference type="Proteomes" id="UP000316095">
    <property type="component" value="Unassembled WGS sequence"/>
</dbReference>
<comment type="similarity">
    <text evidence="10">Belongs to the SecA family.</text>
</comment>
<dbReference type="GO" id="GO:0005886">
    <property type="term" value="C:plasma membrane"/>
    <property type="evidence" value="ECO:0007669"/>
    <property type="project" value="UniProtKB-SubCell"/>
</dbReference>
<dbReference type="GO" id="GO:0017038">
    <property type="term" value="P:protein import"/>
    <property type="evidence" value="ECO:0007669"/>
    <property type="project" value="InterPro"/>
</dbReference>
<evidence type="ECO:0000259" key="14">
    <source>
        <dbReference type="PROSITE" id="PS51196"/>
    </source>
</evidence>
<evidence type="ECO:0000256" key="6">
    <source>
        <dbReference type="ARBA" id="ARBA00022927"/>
    </source>
</evidence>
<dbReference type="InterPro" id="IPR011115">
    <property type="entry name" value="SecA_DEAD"/>
</dbReference>
<evidence type="ECO:0000256" key="10">
    <source>
        <dbReference type="HAMAP-Rule" id="MF_01382"/>
    </source>
</evidence>
<keyword evidence="9 10" id="KW-0472">Membrane</keyword>
<name>A0A5C5XBN8_9PLAN</name>
<dbReference type="InterPro" id="IPR036670">
    <property type="entry name" value="SecA_X-link_sf"/>
</dbReference>
<evidence type="ECO:0000256" key="11">
    <source>
        <dbReference type="SAM" id="MobiDB-lite"/>
    </source>
</evidence>
<feature type="binding site" evidence="10">
    <location>
        <position position="89"/>
    </location>
    <ligand>
        <name>ATP</name>
        <dbReference type="ChEBI" id="CHEBI:30616"/>
    </ligand>
</feature>
<comment type="caution">
    <text evidence="15">The sequence shown here is derived from an EMBL/GenBank/DDBJ whole genome shotgun (WGS) entry which is preliminary data.</text>
</comment>
<dbReference type="SMART" id="SM00958">
    <property type="entry name" value="SecA_PP_bind"/>
    <property type="match status" value="1"/>
</dbReference>
<reference evidence="15 16" key="1">
    <citation type="submission" date="2019-02" db="EMBL/GenBank/DDBJ databases">
        <title>Deep-cultivation of Planctomycetes and their phenomic and genomic characterization uncovers novel biology.</title>
        <authorList>
            <person name="Wiegand S."/>
            <person name="Jogler M."/>
            <person name="Boedeker C."/>
            <person name="Pinto D."/>
            <person name="Vollmers J."/>
            <person name="Rivas-Marin E."/>
            <person name="Kohn T."/>
            <person name="Peeters S.H."/>
            <person name="Heuer A."/>
            <person name="Rast P."/>
            <person name="Oberbeckmann S."/>
            <person name="Bunk B."/>
            <person name="Jeske O."/>
            <person name="Meyerdierks A."/>
            <person name="Storesund J.E."/>
            <person name="Kallscheuer N."/>
            <person name="Luecker S."/>
            <person name="Lage O.M."/>
            <person name="Pohl T."/>
            <person name="Merkel B.J."/>
            <person name="Hornburger P."/>
            <person name="Mueller R.-W."/>
            <person name="Bruemmer F."/>
            <person name="Labrenz M."/>
            <person name="Spormann A.M."/>
            <person name="Op Den Camp H."/>
            <person name="Overmann J."/>
            <person name="Amann R."/>
            <person name="Jetten M.S.M."/>
            <person name="Mascher T."/>
            <person name="Medema M.H."/>
            <person name="Devos D.P."/>
            <person name="Kaster A.-K."/>
            <person name="Ovreas L."/>
            <person name="Rohde M."/>
            <person name="Galperin M.Y."/>
            <person name="Jogler C."/>
        </authorList>
    </citation>
    <scope>NUCLEOTIDE SEQUENCE [LARGE SCALE GENOMIC DNA]</scope>
    <source>
        <strain evidence="15 16">Pan54</strain>
    </source>
</reference>
<keyword evidence="16" id="KW-1185">Reference proteome</keyword>
<accession>A0A5C5XBN8</accession>
<dbReference type="EC" id="7.4.2.8" evidence="10"/>
<dbReference type="InterPro" id="IPR027417">
    <property type="entry name" value="P-loop_NTPase"/>
</dbReference>
<dbReference type="GO" id="GO:0005829">
    <property type="term" value="C:cytosol"/>
    <property type="evidence" value="ECO:0007669"/>
    <property type="project" value="TreeGrafter"/>
</dbReference>
<keyword evidence="3 10" id="KW-0963">Cytoplasm</keyword>
<dbReference type="GO" id="GO:0006605">
    <property type="term" value="P:protein targeting"/>
    <property type="evidence" value="ECO:0007669"/>
    <property type="project" value="UniProtKB-UniRule"/>
</dbReference>
<feature type="binding site" evidence="10">
    <location>
        <position position="513"/>
    </location>
    <ligand>
        <name>ATP</name>
        <dbReference type="ChEBI" id="CHEBI:30616"/>
    </ligand>
</feature>
<sequence>MESATLSPTTPDENPDRTKPTKTVRFAANILQRSHELKDLPSEDIPRLIRGLRHRVESGESFASVQDEAFTLACLSIRRTCGFDLHHVQILGASSMARHSISEMQTGEGKTLTAVLPAVLFSLAGRGVHVVTVNDYLADRDATELRPIYERLGLSVGCVTTDMEDEARRQAYSRDITYGTAKEMGFDYLRDRLRLGAELIHEETRKIFQEEGGLVQRNQFCAIVDEADSVLIDDARTPLLIGTAQPESPQRVALFRWCSRAIQKLESHKDYIADSKKRQVFLTDPGCRKVVLLGKPPLMEAVNMETIFENIERALEAYLFYQRDRHYTLHEDEVTIVDESTGRLMPGRKWQNGLHQAIEAKEHLPISSPTSDAARVTVQRFFQQYPQKCGMTGTASNAKREFRKTYRLGVQRIPTNCPCIRKGLPTRVFSTQEAKNQAVMKSLQELLQQGRAVLVGTPSVGASERLSAVLHEHQIDHEILNARYHEVEAQIVSRAGQLGAVTIATNMAGRGTDIKLSPEVQEAGGLHVIATEMHSSARIDRQLVGRCARQGDPGTFQFFLSMEDELLKNLPADRVNRIRKQASRASVGELPANWAKLFKRTQRFLERNHYKQRKQMMKHEKKQMETYRRIGLNPYLEATGG</sequence>
<dbReference type="Pfam" id="PF01043">
    <property type="entry name" value="SecA_PP_bind"/>
    <property type="match status" value="1"/>
</dbReference>
<gene>
    <name evidence="10" type="primary">secA</name>
    <name evidence="15" type="ORF">Pan54_05420</name>
</gene>
<evidence type="ECO:0000256" key="2">
    <source>
        <dbReference type="ARBA" id="ARBA00022475"/>
    </source>
</evidence>
<dbReference type="GO" id="GO:0065002">
    <property type="term" value="P:intracellular protein transmembrane transport"/>
    <property type="evidence" value="ECO:0007669"/>
    <property type="project" value="UniProtKB-UniRule"/>
</dbReference>
<evidence type="ECO:0000256" key="8">
    <source>
        <dbReference type="ARBA" id="ARBA00023010"/>
    </source>
</evidence>
<keyword evidence="7 10" id="KW-1278">Translocase</keyword>
<dbReference type="SUPFAM" id="SSF52540">
    <property type="entry name" value="P-loop containing nucleoside triphosphate hydrolases"/>
    <property type="match status" value="2"/>
</dbReference>
<dbReference type="Pfam" id="PF21090">
    <property type="entry name" value="P-loop_SecA"/>
    <property type="match status" value="2"/>
</dbReference>
<comment type="catalytic activity">
    <reaction evidence="10">
        <text>ATP + H2O + cellular proteinSide 1 = ADP + phosphate + cellular proteinSide 2.</text>
        <dbReference type="EC" id="7.4.2.8"/>
    </reaction>
</comment>
<dbReference type="Gene3D" id="3.90.1440.10">
    <property type="entry name" value="SecA, preprotein cross-linking domain"/>
    <property type="match status" value="1"/>
</dbReference>